<evidence type="ECO:0000259" key="1">
    <source>
        <dbReference type="Pfam" id="PF13391"/>
    </source>
</evidence>
<keyword evidence="2" id="KW-0255">Endonuclease</keyword>
<evidence type="ECO:0000313" key="2">
    <source>
        <dbReference type="EMBL" id="AFK03387.1"/>
    </source>
</evidence>
<feature type="domain" description="HNH nuclease" evidence="1">
    <location>
        <begin position="150"/>
        <end position="201"/>
    </location>
</feature>
<proteinExistence type="predicted"/>
<name>A0ABN4AMB2_EMTOG</name>
<protein>
    <submittedName>
        <fullName evidence="2">Restriction endonuclease</fullName>
    </submittedName>
</protein>
<dbReference type="EMBL" id="CP002961">
    <property type="protein sequence ID" value="AFK03387.1"/>
    <property type="molecule type" value="Genomic_DNA"/>
</dbReference>
<gene>
    <name evidence="2" type="ordered locus">Emtol_2249</name>
</gene>
<accession>A0ABN4AMB2</accession>
<sequence>MKRNNWTREELLVAFNLYCKIPFSRINYKQPEIINLASKIGRTPSAVAWKLVNFASFDPSLQKRGVKGASNSSKLDKEIFYQFYENWDEMLFESELLLTQYEETTIEKKYDSILIDLSDKKGEVKIREVKIRVNQNLFRQLILSIYQKKCAISGIDISEMLIAGHILPWAEYENERLNPENGICLSSIYDKAFEKGFIGIDENYKILISSELKGNIKKEYYQPFFGRFEGKTINLPDRFLPSKEFLRKHLESKNFK</sequence>
<dbReference type="GO" id="GO:0004519">
    <property type="term" value="F:endonuclease activity"/>
    <property type="evidence" value="ECO:0007669"/>
    <property type="project" value="UniProtKB-KW"/>
</dbReference>
<reference evidence="2 3" key="1">
    <citation type="submission" date="2011-07" db="EMBL/GenBank/DDBJ databases">
        <title>The complete genome of chromosome of Emticicia oligotrophica DSM 17448.</title>
        <authorList>
            <consortium name="US DOE Joint Genome Institute (JGI-PGF)"/>
            <person name="Lucas S."/>
            <person name="Han J."/>
            <person name="Lapidus A."/>
            <person name="Bruce D."/>
            <person name="Goodwin L."/>
            <person name="Pitluck S."/>
            <person name="Peters L."/>
            <person name="Kyrpides N."/>
            <person name="Mavromatis K."/>
            <person name="Ivanova N."/>
            <person name="Ovchinnikova G."/>
            <person name="Teshima H."/>
            <person name="Detter J.C."/>
            <person name="Tapia R."/>
            <person name="Han C."/>
            <person name="Land M."/>
            <person name="Hauser L."/>
            <person name="Markowitz V."/>
            <person name="Cheng J.-F."/>
            <person name="Hugenholtz P."/>
            <person name="Woyke T."/>
            <person name="Wu D."/>
            <person name="Tindall B."/>
            <person name="Pomrenke H."/>
            <person name="Brambilla E."/>
            <person name="Klenk H.-P."/>
            <person name="Eisen J.A."/>
        </authorList>
    </citation>
    <scope>NUCLEOTIDE SEQUENCE [LARGE SCALE GENOMIC DNA]</scope>
    <source>
        <strain evidence="2 3">DSM 17448</strain>
    </source>
</reference>
<dbReference type="Pfam" id="PF13391">
    <property type="entry name" value="HNH_2"/>
    <property type="match status" value="1"/>
</dbReference>
<dbReference type="RefSeq" id="WP_015029084.1">
    <property type="nucleotide sequence ID" value="NC_018748.1"/>
</dbReference>
<evidence type="ECO:0000313" key="3">
    <source>
        <dbReference type="Proteomes" id="UP000002875"/>
    </source>
</evidence>
<keyword evidence="3" id="KW-1185">Reference proteome</keyword>
<keyword evidence="2" id="KW-0378">Hydrolase</keyword>
<dbReference type="Proteomes" id="UP000002875">
    <property type="component" value="Chromosome"/>
</dbReference>
<keyword evidence="2" id="KW-0540">Nuclease</keyword>
<organism evidence="2 3">
    <name type="scientific">Emticicia oligotrophica (strain DSM 17448 / CIP 109782 / MTCC 6937 / GPTSA100-15)</name>
    <dbReference type="NCBI Taxonomy" id="929562"/>
    <lineage>
        <taxon>Bacteria</taxon>
        <taxon>Pseudomonadati</taxon>
        <taxon>Bacteroidota</taxon>
        <taxon>Cytophagia</taxon>
        <taxon>Cytophagales</taxon>
        <taxon>Leadbetterellaceae</taxon>
        <taxon>Emticicia</taxon>
    </lineage>
</organism>
<dbReference type="InterPro" id="IPR003615">
    <property type="entry name" value="HNH_nuc"/>
</dbReference>